<dbReference type="GO" id="GO:0005886">
    <property type="term" value="C:plasma membrane"/>
    <property type="evidence" value="ECO:0007669"/>
    <property type="project" value="UniProtKB-SubCell"/>
</dbReference>
<evidence type="ECO:0000256" key="2">
    <source>
        <dbReference type="ARBA" id="ARBA00006679"/>
    </source>
</evidence>
<feature type="transmembrane region" description="Helical" evidence="8">
    <location>
        <begin position="281"/>
        <end position="300"/>
    </location>
</feature>
<dbReference type="PANTHER" id="PTHR33452:SF1">
    <property type="entry name" value="INNER MEMBRANE PROTEIN YPHA-RELATED"/>
    <property type="match status" value="1"/>
</dbReference>
<name>A0A5C4U6P7_9CORY</name>
<dbReference type="InterPro" id="IPR051907">
    <property type="entry name" value="DoxX-like_oxidoreductase"/>
</dbReference>
<sequence>MKDKTQRPDRAHHDEPNVPTYSADASEQDPETTVYQRAGRAAPQEIRPQSQSDAATTAFQAQDRHDEAASETAYTERIPREPYRDQDFAATSSVPAGTVPASQAAYLNEPAAVPASELEYEDLEHDAVYAEPEKADARRGTIDLGLLIARLLLGVVLTIGALATFFQLGGNPGLAGLENEFAGYPWARILSIVIPTAQLAAGVFLIFGLLTPVAAAVATVATGFTALHALASSGQGLNVFAWPESVWLSIVLLGLSVALQFTGPGLYSLDFGRSWARRPLASSWLFIVLALVGAGALWWFGTGINPFA</sequence>
<comment type="caution">
    <text evidence="9">The sequence shown here is derived from an EMBL/GenBank/DDBJ whole genome shotgun (WGS) entry which is preliminary data.</text>
</comment>
<proteinExistence type="inferred from homology"/>
<evidence type="ECO:0000313" key="9">
    <source>
        <dbReference type="EMBL" id="TNL99782.1"/>
    </source>
</evidence>
<protein>
    <submittedName>
        <fullName evidence="9">DoxX family protein</fullName>
    </submittedName>
</protein>
<feature type="compositionally biased region" description="Polar residues" evidence="7">
    <location>
        <begin position="19"/>
        <end position="35"/>
    </location>
</feature>
<dbReference type="PANTHER" id="PTHR33452">
    <property type="entry name" value="OXIDOREDUCTASE CATD-RELATED"/>
    <property type="match status" value="1"/>
</dbReference>
<feature type="compositionally biased region" description="Polar residues" evidence="7">
    <location>
        <begin position="47"/>
        <end position="60"/>
    </location>
</feature>
<evidence type="ECO:0000256" key="3">
    <source>
        <dbReference type="ARBA" id="ARBA00022475"/>
    </source>
</evidence>
<evidence type="ECO:0000256" key="5">
    <source>
        <dbReference type="ARBA" id="ARBA00022989"/>
    </source>
</evidence>
<organism evidence="9 10">
    <name type="scientific">Corynebacterium tapiri</name>
    <dbReference type="NCBI Taxonomy" id="1448266"/>
    <lineage>
        <taxon>Bacteria</taxon>
        <taxon>Bacillati</taxon>
        <taxon>Actinomycetota</taxon>
        <taxon>Actinomycetes</taxon>
        <taxon>Mycobacteriales</taxon>
        <taxon>Corynebacteriaceae</taxon>
        <taxon>Corynebacterium</taxon>
    </lineage>
</organism>
<feature type="transmembrane region" description="Helical" evidence="8">
    <location>
        <begin position="144"/>
        <end position="166"/>
    </location>
</feature>
<keyword evidence="10" id="KW-1185">Reference proteome</keyword>
<feature type="transmembrane region" description="Helical" evidence="8">
    <location>
        <begin position="214"/>
        <end position="234"/>
    </location>
</feature>
<dbReference type="Proteomes" id="UP000312032">
    <property type="component" value="Unassembled WGS sequence"/>
</dbReference>
<dbReference type="OrthoDB" id="346004at2"/>
<dbReference type="InterPro" id="IPR032808">
    <property type="entry name" value="DoxX"/>
</dbReference>
<dbReference type="EMBL" id="VDHJ01000002">
    <property type="protein sequence ID" value="TNL99782.1"/>
    <property type="molecule type" value="Genomic_DNA"/>
</dbReference>
<reference evidence="9 10" key="1">
    <citation type="submission" date="2019-06" db="EMBL/GenBank/DDBJ databases">
        <authorList>
            <person name="Li J."/>
        </authorList>
    </citation>
    <scope>NUCLEOTIDE SEQUENCE [LARGE SCALE GENOMIC DNA]</scope>
    <source>
        <strain evidence="9 10">LMG 28165</strain>
    </source>
</reference>
<comment type="similarity">
    <text evidence="2">Belongs to the DoxX family.</text>
</comment>
<keyword evidence="6 8" id="KW-0472">Membrane</keyword>
<evidence type="ECO:0000256" key="7">
    <source>
        <dbReference type="SAM" id="MobiDB-lite"/>
    </source>
</evidence>
<evidence type="ECO:0000256" key="8">
    <source>
        <dbReference type="SAM" id="Phobius"/>
    </source>
</evidence>
<dbReference type="AlphaFoldDB" id="A0A5C4U6P7"/>
<evidence type="ECO:0000256" key="1">
    <source>
        <dbReference type="ARBA" id="ARBA00004651"/>
    </source>
</evidence>
<feature type="transmembrane region" description="Helical" evidence="8">
    <location>
        <begin position="246"/>
        <end position="269"/>
    </location>
</feature>
<keyword evidence="4 8" id="KW-0812">Transmembrane</keyword>
<gene>
    <name evidence="9" type="ORF">FHE74_01720</name>
</gene>
<accession>A0A5C4U6P7</accession>
<keyword evidence="5 8" id="KW-1133">Transmembrane helix</keyword>
<evidence type="ECO:0000256" key="6">
    <source>
        <dbReference type="ARBA" id="ARBA00023136"/>
    </source>
</evidence>
<dbReference type="Pfam" id="PF07681">
    <property type="entry name" value="DoxX"/>
    <property type="match status" value="1"/>
</dbReference>
<comment type="subcellular location">
    <subcellularLocation>
        <location evidence="1">Cell membrane</location>
        <topology evidence="1">Multi-pass membrane protein</topology>
    </subcellularLocation>
</comment>
<evidence type="ECO:0000313" key="10">
    <source>
        <dbReference type="Proteomes" id="UP000312032"/>
    </source>
</evidence>
<dbReference type="RefSeq" id="WP_139464698.1">
    <property type="nucleotide sequence ID" value="NZ_VDHJ01000002.1"/>
</dbReference>
<evidence type="ECO:0000256" key="4">
    <source>
        <dbReference type="ARBA" id="ARBA00022692"/>
    </source>
</evidence>
<feature type="transmembrane region" description="Helical" evidence="8">
    <location>
        <begin position="186"/>
        <end position="207"/>
    </location>
</feature>
<feature type="region of interest" description="Disordered" evidence="7">
    <location>
        <begin position="1"/>
        <end position="73"/>
    </location>
</feature>
<keyword evidence="3" id="KW-1003">Cell membrane</keyword>
<feature type="compositionally biased region" description="Basic and acidic residues" evidence="7">
    <location>
        <begin position="1"/>
        <end position="16"/>
    </location>
</feature>